<evidence type="ECO:0008006" key="3">
    <source>
        <dbReference type="Google" id="ProtNLM"/>
    </source>
</evidence>
<protein>
    <recommendedName>
        <fullName evidence="3">F-box domain-containing protein</fullName>
    </recommendedName>
</protein>
<sequence length="495" mass="56681">MDNCILNFDIFELIMVHATRDTVSKIMRTCHLLTRESGRHLLGKDGVVELHTENDAQSFLAFLVARGDEETRMSRMKCVRSLILSFGPAPLLQQTIIPAALFNGLARLAFNFVHLEINDAEAFFYLDPTPRLARTVASVRTLQKLVIRNGGRRTVWVLGQLQSRLRDVGIYVDLPALEADLRALSPGARNLSWLLARSALQLQTLNLQAPLSFSTTGQRFPVLSELTLSKVDPPAEIDYYDAFPQLAFLHVFDLIPQMVFTPQGLRDQHRQRSSLPQQHHARKPIREVSGPLPDVYMLGLKCRTEIFRTWEDLDGDGWNDDMEDMLHAVLMDTRPLTLELMINDAALFIGEDFRELCLLEPMQHLESFHLNVEPTNCRYRRLDMSLVLESICEGIRTIRSLRNFKLYICLLGVFPGKRSDDHDDPGPWDDDEFDELMSDYGHQVPPRESLPLWDFFERWDPNTLAHRLRPMESLQTVHIEVVGGARSRDINVCIS</sequence>
<dbReference type="OrthoDB" id="2758445at2759"/>
<reference evidence="1" key="1">
    <citation type="journal article" date="2018" name="Genome Biol. Evol.">
        <title>Genomics and development of Lentinus tigrinus, a white-rot wood-decaying mushroom with dimorphic fruiting bodies.</title>
        <authorList>
            <person name="Wu B."/>
            <person name="Xu Z."/>
            <person name="Knudson A."/>
            <person name="Carlson A."/>
            <person name="Chen N."/>
            <person name="Kovaka S."/>
            <person name="LaButti K."/>
            <person name="Lipzen A."/>
            <person name="Pennachio C."/>
            <person name="Riley R."/>
            <person name="Schakwitz W."/>
            <person name="Umezawa K."/>
            <person name="Ohm R.A."/>
            <person name="Grigoriev I.V."/>
            <person name="Nagy L.G."/>
            <person name="Gibbons J."/>
            <person name="Hibbett D."/>
        </authorList>
    </citation>
    <scope>NUCLEOTIDE SEQUENCE [LARGE SCALE GENOMIC DNA]</scope>
    <source>
        <strain evidence="1">ALCF2SS1-6</strain>
    </source>
</reference>
<dbReference type="Proteomes" id="UP000313359">
    <property type="component" value="Unassembled WGS sequence"/>
</dbReference>
<evidence type="ECO:0000313" key="2">
    <source>
        <dbReference type="Proteomes" id="UP000313359"/>
    </source>
</evidence>
<proteinExistence type="predicted"/>
<evidence type="ECO:0000313" key="1">
    <source>
        <dbReference type="EMBL" id="RPD62796.1"/>
    </source>
</evidence>
<name>A0A5C2SMT5_9APHY</name>
<organism evidence="1 2">
    <name type="scientific">Lentinus tigrinus ALCF2SS1-6</name>
    <dbReference type="NCBI Taxonomy" id="1328759"/>
    <lineage>
        <taxon>Eukaryota</taxon>
        <taxon>Fungi</taxon>
        <taxon>Dikarya</taxon>
        <taxon>Basidiomycota</taxon>
        <taxon>Agaricomycotina</taxon>
        <taxon>Agaricomycetes</taxon>
        <taxon>Polyporales</taxon>
        <taxon>Polyporaceae</taxon>
        <taxon>Lentinus</taxon>
    </lineage>
</organism>
<dbReference type="EMBL" id="ML122258">
    <property type="protein sequence ID" value="RPD62796.1"/>
    <property type="molecule type" value="Genomic_DNA"/>
</dbReference>
<keyword evidence="2" id="KW-1185">Reference proteome</keyword>
<gene>
    <name evidence="1" type="ORF">L227DRAFT_437034</name>
</gene>
<accession>A0A5C2SMT5</accession>
<dbReference type="AlphaFoldDB" id="A0A5C2SMT5"/>